<evidence type="ECO:0000259" key="2">
    <source>
        <dbReference type="SMART" id="SM00382"/>
    </source>
</evidence>
<sequence>MPSSTSETKGNVVDGTPSDLQQEANAETREAKPVNDEVGNSRTAATQSENTVGKDDSGTSANDVKSDRLATSEIGNKESAAASNGPPPDTTHGTSSPKPSALAPGKRGPGESFADFLRRTWTCEVERASMQVWRKRNWLSTTYPRPIIEAFYVRMPQTTAELPKDGDCHSEATKRHSMMPKGLGNLRSLQRILIHSEYLFQEFLDLTGVPLAVEPIIIAPPYKILVRFVEDAEKRLVQLREKLAVMDAEELNDDKKPQEAPPEQPSKMSDNANNCEIAVSPGIYAPEKSGEVKEHNSDSEAESEVDDNTTELTQGPLGVNDLATDAKDLASTQYQHLTILHDFVKEELGDVLSTRSKITDGTLQQIHFEDLWHLFEPGDMVYSTAENGSPRLYKVYFTSGGQSLKRARTSVEVTEIDHIRDKVRYWQPAVGQGVSEEEAVDKMLREEGSGIGTWTPFKVDCYSMLSDGERCGPIENCQKIWPYEGSKEVTALAMYPLRFHPKKDELLRDMVERGRRYLFNGGHKSYEGKTIALTREDSELEIQSDVYVDSYAYNQDNPLTKPILGRLLRSKQNPAEVEETSRNTIWVQSGNEIDAKFSDDFMTLNRLSLEPFVPNEANVSSEMLALMPHCIEGYAFQLRKWFTLDLNLIEDIDHESAEARAAGFDDLVIPKRYRNLLVALVDSHASGFQRKELKSKQLPKTAVPTQIDIVRGKGQGLIILLHGPPGSGKTSTAETIAAYTRRPLYSITCGDIGTDPEIVEKNLLEHTRRADQWGCVLLLDEADVFLVQRDWANLQRNALTSIFLRQLEYYAGILFLTTNRPGVIDEAFKSRVHISLRYPSVDLDSTKKQWTNILNRIEADNKTADVKVIFDKELLLEFAQRHFEQCERMGVTWNGRQIRNAFQTALALGHYERIGKIREAGMTPEEAMKTGKKKWRSIKLTKANFANIAKTAKEFEQYIETLRGNDSQNARESELRYDEYDPERPRARKQYPAAGTAKVGVKGSRPDVWAANPSGGKGRAKRSVKVEEPLEEEDGEEQEGEEEDEDEDDDEDEDKDK</sequence>
<dbReference type="VEuPathDB" id="FungiDB:JI435_105810"/>
<keyword evidence="4" id="KW-1185">Reference proteome</keyword>
<dbReference type="OrthoDB" id="10042665at2759"/>
<accession>A0A7U2FG35</accession>
<dbReference type="EMBL" id="CP069039">
    <property type="protein sequence ID" value="QRD04647.1"/>
    <property type="molecule type" value="Genomic_DNA"/>
</dbReference>
<evidence type="ECO:0000256" key="1">
    <source>
        <dbReference type="SAM" id="MobiDB-lite"/>
    </source>
</evidence>
<dbReference type="PANTHER" id="PTHR46411">
    <property type="entry name" value="FAMILY ATPASE, PUTATIVE-RELATED"/>
    <property type="match status" value="1"/>
</dbReference>
<feature type="region of interest" description="Disordered" evidence="1">
    <location>
        <begin position="248"/>
        <end position="273"/>
    </location>
</feature>
<dbReference type="Proteomes" id="UP000663193">
    <property type="component" value="Chromosome 17"/>
</dbReference>
<feature type="domain" description="AAA+ ATPase" evidence="2">
    <location>
        <begin position="715"/>
        <end position="839"/>
    </location>
</feature>
<evidence type="ECO:0000313" key="3">
    <source>
        <dbReference type="EMBL" id="QRD04647.1"/>
    </source>
</evidence>
<feature type="region of interest" description="Disordered" evidence="1">
    <location>
        <begin position="288"/>
        <end position="319"/>
    </location>
</feature>
<reference evidence="4" key="1">
    <citation type="journal article" date="2021" name="BMC Genomics">
        <title>Chromosome-level genome assembly and manually-curated proteome of model necrotroph Parastagonospora nodorum Sn15 reveals a genome-wide trove of candidate effector homologs, and redundancy of virulence-related functions within an accessory chromosome.</title>
        <authorList>
            <person name="Bertazzoni S."/>
            <person name="Jones D.A.B."/>
            <person name="Phan H.T."/>
            <person name="Tan K.-C."/>
            <person name="Hane J.K."/>
        </authorList>
    </citation>
    <scope>NUCLEOTIDE SEQUENCE [LARGE SCALE GENOMIC DNA]</scope>
    <source>
        <strain evidence="4">SN15 / ATCC MYA-4574 / FGSC 10173)</strain>
    </source>
</reference>
<dbReference type="PANTHER" id="PTHR46411:SF2">
    <property type="entry name" value="AAA+ ATPASE DOMAIN-CONTAINING PROTEIN"/>
    <property type="match status" value="1"/>
</dbReference>
<dbReference type="InterPro" id="IPR003959">
    <property type="entry name" value="ATPase_AAA_core"/>
</dbReference>
<dbReference type="InterPro" id="IPR056599">
    <property type="entry name" value="AAA_lid_fung"/>
</dbReference>
<dbReference type="Gene3D" id="3.40.50.300">
    <property type="entry name" value="P-loop containing nucleotide triphosphate hydrolases"/>
    <property type="match status" value="1"/>
</dbReference>
<feature type="compositionally biased region" description="Acidic residues" evidence="1">
    <location>
        <begin position="1029"/>
        <end position="1057"/>
    </location>
</feature>
<protein>
    <recommendedName>
        <fullName evidence="2">AAA+ ATPase domain-containing protein</fullName>
    </recommendedName>
</protein>
<dbReference type="Pfam" id="PF00004">
    <property type="entry name" value="AAA"/>
    <property type="match status" value="1"/>
</dbReference>
<dbReference type="InterPro" id="IPR054289">
    <property type="entry name" value="DUF7025"/>
</dbReference>
<proteinExistence type="predicted"/>
<feature type="compositionally biased region" description="Polar residues" evidence="1">
    <location>
        <begin position="38"/>
        <end position="51"/>
    </location>
</feature>
<feature type="compositionally biased region" description="Basic and acidic residues" evidence="1">
    <location>
        <begin position="969"/>
        <end position="985"/>
    </location>
</feature>
<feature type="compositionally biased region" description="Acidic residues" evidence="1">
    <location>
        <begin position="299"/>
        <end position="309"/>
    </location>
</feature>
<feature type="region of interest" description="Disordered" evidence="1">
    <location>
        <begin position="966"/>
        <end position="1057"/>
    </location>
</feature>
<dbReference type="SUPFAM" id="SSF52540">
    <property type="entry name" value="P-loop containing nucleoside triphosphate hydrolases"/>
    <property type="match status" value="1"/>
</dbReference>
<organism evidence="3 4">
    <name type="scientific">Phaeosphaeria nodorum (strain SN15 / ATCC MYA-4574 / FGSC 10173)</name>
    <name type="common">Glume blotch fungus</name>
    <name type="synonym">Parastagonospora nodorum</name>
    <dbReference type="NCBI Taxonomy" id="321614"/>
    <lineage>
        <taxon>Eukaryota</taxon>
        <taxon>Fungi</taxon>
        <taxon>Dikarya</taxon>
        <taxon>Ascomycota</taxon>
        <taxon>Pezizomycotina</taxon>
        <taxon>Dothideomycetes</taxon>
        <taxon>Pleosporomycetidae</taxon>
        <taxon>Pleosporales</taxon>
        <taxon>Pleosporineae</taxon>
        <taxon>Phaeosphaeriaceae</taxon>
        <taxon>Parastagonospora</taxon>
    </lineage>
</organism>
<feature type="compositionally biased region" description="Basic and acidic residues" evidence="1">
    <location>
        <begin position="288"/>
        <end position="298"/>
    </location>
</feature>
<dbReference type="SMART" id="SM00382">
    <property type="entry name" value="AAA"/>
    <property type="match status" value="1"/>
</dbReference>
<dbReference type="AlphaFoldDB" id="A0A7U2FG35"/>
<dbReference type="Pfam" id="PF23232">
    <property type="entry name" value="AAA_lid_13"/>
    <property type="match status" value="1"/>
</dbReference>
<dbReference type="CDD" id="cd19481">
    <property type="entry name" value="RecA-like_protease"/>
    <property type="match status" value="1"/>
</dbReference>
<feature type="region of interest" description="Disordered" evidence="1">
    <location>
        <begin position="1"/>
        <end position="111"/>
    </location>
</feature>
<dbReference type="GO" id="GO:0005524">
    <property type="term" value="F:ATP binding"/>
    <property type="evidence" value="ECO:0007669"/>
    <property type="project" value="InterPro"/>
</dbReference>
<name>A0A7U2FG35_PHANO</name>
<dbReference type="InterPro" id="IPR003593">
    <property type="entry name" value="AAA+_ATPase"/>
</dbReference>
<evidence type="ECO:0000313" key="4">
    <source>
        <dbReference type="Proteomes" id="UP000663193"/>
    </source>
</evidence>
<dbReference type="InterPro" id="IPR027417">
    <property type="entry name" value="P-loop_NTPase"/>
</dbReference>
<dbReference type="Pfam" id="PF22942">
    <property type="entry name" value="DUF7025"/>
    <property type="match status" value="1"/>
</dbReference>
<feature type="compositionally biased region" description="Basic and acidic residues" evidence="1">
    <location>
        <begin position="26"/>
        <end position="35"/>
    </location>
</feature>
<dbReference type="GO" id="GO:0016887">
    <property type="term" value="F:ATP hydrolysis activity"/>
    <property type="evidence" value="ECO:0007669"/>
    <property type="project" value="InterPro"/>
</dbReference>
<gene>
    <name evidence="3" type="ORF">JI435_105810</name>
</gene>